<dbReference type="EMBL" id="FR695868">
    <property type="protein sequence ID" value="CBX28123.1"/>
    <property type="molecule type" value="Genomic_DNA"/>
</dbReference>
<gene>
    <name evidence="12" type="ORF">N47_G34470</name>
</gene>
<proteinExistence type="inferred from homology"/>
<feature type="domain" description="Alpha-D-phosphohexomutase C-terminal" evidence="8">
    <location>
        <begin position="367"/>
        <end position="438"/>
    </location>
</feature>
<dbReference type="InterPro" id="IPR016055">
    <property type="entry name" value="A-D-PHexomutase_a/b/a-I/II/III"/>
</dbReference>
<dbReference type="PRINTS" id="PR00509">
    <property type="entry name" value="PGMPMM"/>
</dbReference>
<evidence type="ECO:0000256" key="3">
    <source>
        <dbReference type="ARBA" id="ARBA00022553"/>
    </source>
</evidence>
<name>E1YC29_9BACT</name>
<dbReference type="Gene3D" id="3.30.310.50">
    <property type="entry name" value="Alpha-D-phosphohexomutase, C-terminal domain"/>
    <property type="match status" value="1"/>
</dbReference>
<protein>
    <submittedName>
        <fullName evidence="12">Phosphomannomutase/phosphoglucomutase</fullName>
    </submittedName>
</protein>
<accession>E1YC29</accession>
<dbReference type="CDD" id="cd03089">
    <property type="entry name" value="PMM_PGM"/>
    <property type="match status" value="1"/>
</dbReference>
<dbReference type="PROSITE" id="PS00710">
    <property type="entry name" value="PGM_PMM"/>
    <property type="match status" value="1"/>
</dbReference>
<evidence type="ECO:0000259" key="9">
    <source>
        <dbReference type="Pfam" id="PF02878"/>
    </source>
</evidence>
<keyword evidence="6" id="KW-0413">Isomerase</keyword>
<evidence type="ECO:0000256" key="7">
    <source>
        <dbReference type="RuleBase" id="RU004326"/>
    </source>
</evidence>
<feature type="domain" description="Alpha-D-phosphohexomutase alpha/beta/alpha" evidence="10">
    <location>
        <begin position="151"/>
        <end position="247"/>
    </location>
</feature>
<dbReference type="Pfam" id="PF02879">
    <property type="entry name" value="PGM_PMM_II"/>
    <property type="match status" value="1"/>
</dbReference>
<evidence type="ECO:0000313" key="12">
    <source>
        <dbReference type="EMBL" id="CBX28123.1"/>
    </source>
</evidence>
<reference evidence="12" key="1">
    <citation type="journal article" date="2011" name="Environ. Microbiol.">
        <title>Genomic insights into the metabolic potential of the polycyclic aromatic hydrocarbon degrading sulfate-reducing Deltaproteobacterium N47.</title>
        <authorList>
            <person name="Bergmann F."/>
            <person name="Selesi D."/>
            <person name="Weinmaier T."/>
            <person name="Tischler P."/>
            <person name="Rattei T."/>
            <person name="Meckenstock R.U."/>
        </authorList>
    </citation>
    <scope>NUCLEOTIDE SEQUENCE</scope>
</reference>
<evidence type="ECO:0000259" key="10">
    <source>
        <dbReference type="Pfam" id="PF02879"/>
    </source>
</evidence>
<evidence type="ECO:0000256" key="6">
    <source>
        <dbReference type="ARBA" id="ARBA00023235"/>
    </source>
</evidence>
<dbReference type="InterPro" id="IPR016066">
    <property type="entry name" value="A-D-PHexomutase_CS"/>
</dbReference>
<keyword evidence="5 7" id="KW-0460">Magnesium</keyword>
<evidence type="ECO:0000256" key="1">
    <source>
        <dbReference type="ARBA" id="ARBA00001946"/>
    </source>
</evidence>
<comment type="cofactor">
    <cofactor evidence="1">
        <name>Mg(2+)</name>
        <dbReference type="ChEBI" id="CHEBI:18420"/>
    </cofactor>
</comment>
<dbReference type="Gene3D" id="3.40.120.10">
    <property type="entry name" value="Alpha-D-Glucose-1,6-Bisphosphate, subunit A, domain 3"/>
    <property type="match status" value="3"/>
</dbReference>
<evidence type="ECO:0000256" key="4">
    <source>
        <dbReference type="ARBA" id="ARBA00022723"/>
    </source>
</evidence>
<evidence type="ECO:0000256" key="2">
    <source>
        <dbReference type="ARBA" id="ARBA00010231"/>
    </source>
</evidence>
<dbReference type="GO" id="GO:0005975">
    <property type="term" value="P:carbohydrate metabolic process"/>
    <property type="evidence" value="ECO:0007669"/>
    <property type="project" value="InterPro"/>
</dbReference>
<dbReference type="Pfam" id="PF02880">
    <property type="entry name" value="PGM_PMM_III"/>
    <property type="match status" value="1"/>
</dbReference>
<dbReference type="GO" id="GO:0016868">
    <property type="term" value="F:intramolecular phosphotransferase activity"/>
    <property type="evidence" value="ECO:0007669"/>
    <property type="project" value="InterPro"/>
</dbReference>
<evidence type="ECO:0000259" key="8">
    <source>
        <dbReference type="Pfam" id="PF00408"/>
    </source>
</evidence>
<organism evidence="12">
    <name type="scientific">uncultured Desulfobacterium sp</name>
    <dbReference type="NCBI Taxonomy" id="201089"/>
    <lineage>
        <taxon>Bacteria</taxon>
        <taxon>Pseudomonadati</taxon>
        <taxon>Thermodesulfobacteriota</taxon>
        <taxon>Desulfobacteria</taxon>
        <taxon>Desulfobacterales</taxon>
        <taxon>Desulfobacteriaceae</taxon>
        <taxon>Desulfobacterium</taxon>
        <taxon>environmental samples</taxon>
    </lineage>
</organism>
<dbReference type="SUPFAM" id="SSF55957">
    <property type="entry name" value="Phosphoglucomutase, C-terminal domain"/>
    <property type="match status" value="1"/>
</dbReference>
<evidence type="ECO:0000259" key="11">
    <source>
        <dbReference type="Pfam" id="PF02880"/>
    </source>
</evidence>
<dbReference type="SUPFAM" id="SSF53738">
    <property type="entry name" value="Phosphoglucomutase, first 3 domains"/>
    <property type="match status" value="3"/>
</dbReference>
<evidence type="ECO:0000256" key="5">
    <source>
        <dbReference type="ARBA" id="ARBA00022842"/>
    </source>
</evidence>
<dbReference type="Pfam" id="PF00408">
    <property type="entry name" value="PGM_PMM_IV"/>
    <property type="match status" value="1"/>
</dbReference>
<keyword evidence="3" id="KW-0597">Phosphoprotein</keyword>
<dbReference type="InterPro" id="IPR005845">
    <property type="entry name" value="A-D-PHexomutase_a/b/a-II"/>
</dbReference>
<dbReference type="Pfam" id="PF02878">
    <property type="entry name" value="PGM_PMM_I"/>
    <property type="match status" value="1"/>
</dbReference>
<dbReference type="InterPro" id="IPR005846">
    <property type="entry name" value="A-D-PHexomutase_a/b/a-III"/>
</dbReference>
<dbReference type="InterPro" id="IPR005843">
    <property type="entry name" value="A-D-PHexomutase_C"/>
</dbReference>
<dbReference type="PANTHER" id="PTHR43771">
    <property type="entry name" value="PHOSPHOMANNOMUTASE"/>
    <property type="match status" value="1"/>
</dbReference>
<dbReference type="InterPro" id="IPR036900">
    <property type="entry name" value="A-D-PHexomutase_C_sf"/>
</dbReference>
<dbReference type="GO" id="GO:0000287">
    <property type="term" value="F:magnesium ion binding"/>
    <property type="evidence" value="ECO:0007669"/>
    <property type="project" value="InterPro"/>
</dbReference>
<dbReference type="AlphaFoldDB" id="E1YC29"/>
<dbReference type="InterPro" id="IPR005841">
    <property type="entry name" value="Alpha-D-phosphohexomutase_SF"/>
</dbReference>
<feature type="domain" description="Alpha-D-phosphohexomutase alpha/beta/alpha" evidence="11">
    <location>
        <begin position="252"/>
        <end position="363"/>
    </location>
</feature>
<keyword evidence="4 7" id="KW-0479">Metal-binding</keyword>
<feature type="domain" description="Alpha-D-phosphohexomutase alpha/beta/alpha" evidence="9">
    <location>
        <begin position="5"/>
        <end position="115"/>
    </location>
</feature>
<dbReference type="PANTHER" id="PTHR43771:SF2">
    <property type="entry name" value="PHOSPHOMANNOMUTASE_PHOSPHOGLUCOMUTASE"/>
    <property type="match status" value="1"/>
</dbReference>
<sequence>MNPEIFREYDMRGITDKDINEEDVVLIGKGIGTYLLEHGKSNLTVGRDCRITSDSYSEKLIEGLLSTGCNVTDIGVCPTPVLYFSIFHLKQQGAVMVTASHNPSEYNGFKVCIDSDSLHGKQLLDVLDIINKKSFISGAGLLSYFDVLSPYKDFVQNNISISKSLKIGIDAGNGTAGVVAVPVLKNLGCEVHDLYCDMDGTFPNHEADPTVLKNMKDLIALVKEKQLDLGIGYDGDGDRLGVVDEKGNIIFGDQLMIIFSREILSRKPGATFISEVKCSKTMYDDITKHGGNAIMWKTGHSLIKKKMKEEKAELAGEMSGHMFFADRYFGFDDAVYASCRLLEIVSKTGKKVSGLLSDIPKTYTTPEIRVDCPDDKKFILVKKVTEHFRKLNNVIDIDGVRVLFEDGWGLVRASNTQPALVLRFEATSDKRLLEIKDLVESTLAKIREQI</sequence>
<dbReference type="InterPro" id="IPR005844">
    <property type="entry name" value="A-D-PHexomutase_a/b/a-I"/>
</dbReference>
<comment type="similarity">
    <text evidence="2 7">Belongs to the phosphohexose mutase family.</text>
</comment>